<dbReference type="KEGG" id="mfc:BRM9_0341"/>
<dbReference type="KEGG" id="mfi:DSM1535_0957"/>
<organism evidence="2">
    <name type="scientific">Methanobacterium formicicum</name>
    <dbReference type="NCBI Taxonomy" id="2162"/>
    <lineage>
        <taxon>Archaea</taxon>
        <taxon>Methanobacteriati</taxon>
        <taxon>Methanobacteriota</taxon>
        <taxon>Methanomada group</taxon>
        <taxon>Methanobacteria</taxon>
        <taxon>Methanobacteriales</taxon>
        <taxon>Methanobacteriaceae</taxon>
        <taxon>Methanobacterium</taxon>
    </lineage>
</organism>
<evidence type="ECO:0000313" key="2">
    <source>
        <dbReference type="EMBL" id="CEA13310.1"/>
    </source>
</evidence>
<dbReference type="GeneID" id="26740275"/>
<gene>
    <name evidence="1" type="ORF">BRM9_0341</name>
    <name evidence="2" type="ORF">DSM1535_0957</name>
    <name evidence="4" type="ORF">ISP06_08645</name>
    <name evidence="3" type="ORF">MB9_2042</name>
</gene>
<dbReference type="EMBL" id="CP006933">
    <property type="protein sequence ID" value="AIS31168.1"/>
    <property type="molecule type" value="Genomic_DNA"/>
</dbReference>
<dbReference type="OrthoDB" id="359052at2157"/>
<accession>A0A090I5L2</accession>
<evidence type="ECO:0000313" key="5">
    <source>
        <dbReference type="Proteomes" id="UP000062768"/>
    </source>
</evidence>
<dbReference type="InterPro" id="IPR023811">
    <property type="entry name" value="CHP04076"/>
</dbReference>
<dbReference type="AlphaFoldDB" id="A0A090I5L2"/>
<dbReference type="NCBIfam" id="TIGR04076">
    <property type="entry name" value="TIGR04076 family protein"/>
    <property type="match status" value="1"/>
</dbReference>
<reference evidence="3" key="3">
    <citation type="submission" date="2014-09" db="EMBL/GenBank/DDBJ databases">
        <authorList>
            <person name="Bishop-Lilly K.A."/>
            <person name="Broomall S.M."/>
            <person name="Chain P.S."/>
            <person name="Chertkov O."/>
            <person name="Coyne S.R."/>
            <person name="Daligault H.E."/>
            <person name="Davenport K.W."/>
            <person name="Erkkila T."/>
            <person name="Frey K.G."/>
            <person name="Gibbons H.S."/>
            <person name="Gu W."/>
            <person name="Jaissle J."/>
            <person name="Johnson S.L."/>
            <person name="Koroleva G.I."/>
            <person name="Ladner J.T."/>
            <person name="Lo C.-C."/>
            <person name="Minogue T.D."/>
            <person name="Munk C."/>
            <person name="Palacios G.F."/>
            <person name="Redden C.L."/>
            <person name="Rosenzweig C.N."/>
            <person name="Scholz M.B."/>
            <person name="Teshima H."/>
            <person name="Xu Y."/>
        </authorList>
    </citation>
    <scope>NUCLEOTIDE SEQUENCE</scope>
    <source>
        <strain evidence="3">Mb9</strain>
    </source>
</reference>
<protein>
    <submittedName>
        <fullName evidence="4">TIGR04076 family protein</fullName>
    </submittedName>
</protein>
<reference evidence="2" key="2">
    <citation type="submission" date="2014-08" db="EMBL/GenBank/DDBJ databases">
        <authorList>
            <person name="Wibberg D."/>
        </authorList>
    </citation>
    <scope>NUCLEOTIDE SEQUENCE</scope>
</reference>
<dbReference type="Proteomes" id="UP000029661">
    <property type="component" value="Chromosome"/>
</dbReference>
<evidence type="ECO:0000313" key="1">
    <source>
        <dbReference type="EMBL" id="AIS31168.1"/>
    </source>
</evidence>
<proteinExistence type="predicted"/>
<keyword evidence="5" id="KW-1185">Reference proteome</keyword>
<dbReference type="Proteomes" id="UP000606900">
    <property type="component" value="Unassembled WGS sequence"/>
</dbReference>
<dbReference type="EMBL" id="JADIIL010000033">
    <property type="protein sequence ID" value="MBF4475512.1"/>
    <property type="molecule type" value="Genomic_DNA"/>
</dbReference>
<dbReference type="PATRIC" id="fig|2162.10.peg.2120"/>
<dbReference type="STRING" id="2162.BRM9_0341"/>
<dbReference type="Proteomes" id="UP000062768">
    <property type="component" value="Chromosome I"/>
</dbReference>
<evidence type="ECO:0000313" key="4">
    <source>
        <dbReference type="EMBL" id="MBF4475512.1"/>
    </source>
</evidence>
<evidence type="ECO:0000313" key="3">
    <source>
        <dbReference type="EMBL" id="CEL25669.1"/>
    </source>
</evidence>
<dbReference type="EMBL" id="LN734822">
    <property type="protein sequence ID" value="CEL25669.1"/>
    <property type="molecule type" value="Genomic_DNA"/>
</dbReference>
<reference evidence="1" key="1">
    <citation type="submission" date="2013-12" db="EMBL/GenBank/DDBJ databases">
        <title>The complete genome sequence of Methanobacterium sp. BRM9.</title>
        <authorList>
            <consortium name="Pastoral Greenhouse Gas Research Consortium"/>
            <person name="Kelly W.J."/>
            <person name="Leahy S.C."/>
            <person name="Perry R."/>
            <person name="Li D."/>
            <person name="Altermann E."/>
            <person name="Lambie S.C."/>
            <person name="Attwood G.T."/>
        </authorList>
    </citation>
    <scope>NUCLEOTIDE SEQUENCE [LARGE SCALE GENOMIC DNA]</scope>
    <source>
        <strain evidence="1">BRM9</strain>
    </source>
</reference>
<reference evidence="4" key="4">
    <citation type="submission" date="2020-10" db="EMBL/GenBank/DDBJ databases">
        <title>Dehalococcoides mccartyi of a TCE/Cr reducing biochatode.</title>
        <authorList>
            <person name="Matturro B."/>
        </authorList>
    </citation>
    <scope>NUCLEOTIDE SEQUENCE</scope>
    <source>
        <strain evidence="4">Bin2</strain>
    </source>
</reference>
<dbReference type="RefSeq" id="WP_048072539.1">
    <property type="nucleotide sequence ID" value="NZ_CALCVY010000244.1"/>
</dbReference>
<name>A0A090I5L2_METFO</name>
<dbReference type="EMBL" id="LN515531">
    <property type="protein sequence ID" value="CEA13310.1"/>
    <property type="molecule type" value="Genomic_DNA"/>
</dbReference>
<sequence>MALCKITVLKTTLQSELAREFCQEEVGPCPLLHEGQEFITGLEKPEGFCDWAWNDMLRFVTVLLSGGNFKEDLFQGWMKDENTMITCCTDGIRPVIFKLERVED</sequence>